<keyword evidence="2" id="KW-1185">Reference proteome</keyword>
<organism evidence="1 2">
    <name type="scientific">Serinibacter arcticus</name>
    <dbReference type="NCBI Taxonomy" id="1655435"/>
    <lineage>
        <taxon>Bacteria</taxon>
        <taxon>Bacillati</taxon>
        <taxon>Actinomycetota</taxon>
        <taxon>Actinomycetes</taxon>
        <taxon>Micrococcales</taxon>
        <taxon>Beutenbergiaceae</taxon>
        <taxon>Serinibacter</taxon>
    </lineage>
</organism>
<protein>
    <recommendedName>
        <fullName evidence="3">Glutaminase</fullName>
    </recommendedName>
</protein>
<evidence type="ECO:0000313" key="1">
    <source>
        <dbReference type="EMBL" id="TGO05516.1"/>
    </source>
</evidence>
<dbReference type="EMBL" id="RHPJ01000002">
    <property type="protein sequence ID" value="TGO05516.1"/>
    <property type="molecule type" value="Genomic_DNA"/>
</dbReference>
<name>A0A4Z1E0Z4_9MICO</name>
<dbReference type="Proteomes" id="UP000297318">
    <property type="component" value="Unassembled WGS sequence"/>
</dbReference>
<dbReference type="RefSeq" id="WP_135849508.1">
    <property type="nucleotide sequence ID" value="NZ_RHPJ01000002.1"/>
</dbReference>
<gene>
    <name evidence="1" type="ORF">SERN_1520</name>
</gene>
<reference evidence="1 2" key="1">
    <citation type="submission" date="2018-11" db="EMBL/GenBank/DDBJ databases">
        <title>Complete genome sequencing of the Actinobacteria Serinibacter sp. K3-2.</title>
        <authorList>
            <person name="Rakitin A.L."/>
            <person name="Beletsky A.V."/>
            <person name="Mardanov A.V."/>
            <person name="Ravin N.V."/>
            <person name="Gromova A.S."/>
            <person name="Filippova S.N."/>
            <person name="Gal'Chenko V.F."/>
        </authorList>
    </citation>
    <scope>NUCLEOTIDE SEQUENCE [LARGE SCALE GENOMIC DNA]</scope>
    <source>
        <strain evidence="1 2">K3-2</strain>
    </source>
</reference>
<proteinExistence type="predicted"/>
<dbReference type="OrthoDB" id="5122834at2"/>
<evidence type="ECO:0000313" key="2">
    <source>
        <dbReference type="Proteomes" id="UP000297318"/>
    </source>
</evidence>
<comment type="caution">
    <text evidence="1">The sequence shown here is derived from an EMBL/GenBank/DDBJ whole genome shotgun (WGS) entry which is preliminary data.</text>
</comment>
<sequence>MKDLVLDAVARLRAGGVPGEVLGLRRTPRRVLGVGRGDRVIQVGEAWRLGALLLLTDGGLALPGEVVRTERETTRGYTADSARHRADLRTQARRGGIPDGRVVHLDWRAAVVGTPPLAERDGEVWFTWSAGAQPVRLVDYVTERVELALLRL</sequence>
<accession>A0A4Z1E0Z4</accession>
<evidence type="ECO:0008006" key="3">
    <source>
        <dbReference type="Google" id="ProtNLM"/>
    </source>
</evidence>
<dbReference type="AlphaFoldDB" id="A0A4Z1E0Z4"/>